<feature type="region of interest" description="Disordered" evidence="6">
    <location>
        <begin position="304"/>
        <end position="328"/>
    </location>
</feature>
<reference evidence="8 9" key="1">
    <citation type="submission" date="2024-04" db="EMBL/GenBank/DDBJ databases">
        <authorList>
            <person name="Waldvogel A.-M."/>
            <person name="Schoenle A."/>
        </authorList>
    </citation>
    <scope>NUCLEOTIDE SEQUENCE [LARGE SCALE GENOMIC DNA]</scope>
</reference>
<dbReference type="AlphaFoldDB" id="A0AAV2J888"/>
<dbReference type="GO" id="GO:0006744">
    <property type="term" value="P:ubiquinone biosynthetic process"/>
    <property type="evidence" value="ECO:0007669"/>
    <property type="project" value="TreeGrafter"/>
</dbReference>
<feature type="compositionally biased region" description="Pro residues" evidence="6">
    <location>
        <begin position="256"/>
        <end position="270"/>
    </location>
</feature>
<evidence type="ECO:0000256" key="4">
    <source>
        <dbReference type="ARBA" id="ARBA00022741"/>
    </source>
</evidence>
<evidence type="ECO:0000313" key="8">
    <source>
        <dbReference type="EMBL" id="CAL1571339.1"/>
    </source>
</evidence>
<dbReference type="InterPro" id="IPR034646">
    <property type="entry name" value="ADCK3_dom"/>
</dbReference>
<keyword evidence="9" id="KW-1185">Reference proteome</keyword>
<comment type="pathway">
    <text evidence="1">Cofactor biosynthesis; ubiquinone biosynthesis.</text>
</comment>
<feature type="compositionally biased region" description="Low complexity" evidence="6">
    <location>
        <begin position="803"/>
        <end position="833"/>
    </location>
</feature>
<feature type="domain" description="ABC1 atypical kinase-like" evidence="7">
    <location>
        <begin position="422"/>
        <end position="661"/>
    </location>
</feature>
<evidence type="ECO:0000256" key="2">
    <source>
        <dbReference type="ARBA" id="ARBA00009670"/>
    </source>
</evidence>
<dbReference type="CDD" id="cd13970">
    <property type="entry name" value="ABC1_ADCK3"/>
    <property type="match status" value="1"/>
</dbReference>
<dbReference type="GO" id="GO:0016740">
    <property type="term" value="F:transferase activity"/>
    <property type="evidence" value="ECO:0007669"/>
    <property type="project" value="UniProtKB-KW"/>
</dbReference>
<evidence type="ECO:0000256" key="1">
    <source>
        <dbReference type="ARBA" id="ARBA00004749"/>
    </source>
</evidence>
<accession>A0AAV2J888</accession>
<sequence>MAEGFRRPDPLVFDGDLAESWRVFEREYDIFIEAAHADKSAKTKSYILLNLAGAEAIERERSFVYAAEVRAPGMSWWWRMESSSKATDQSFQAHCSMSISKSCTEATLVLTQQSAEPEAVSPCDWSFLLLVSCVFPGFFLVTKHAAKRTNCANPGYFTTKNNVMAELSMVLRGVARVGSALVSSQSEHMRLFVCNSSLCSGVRATQAMVSELVNTITSATGSTSQSCQEDVFPEIDPEEAAKWAMDSELYTEQSGFPPPGSSPDPGPGPGPGLGLGGSRFLHTFSALNVHRRCVHTVRLSPEDMQKAREARQAGTKPARQKLSERARERKVPATRISRLVNFGGLAVGLGIGAIAEVAKQSLSGKNKGEAFLDSALLSEANAERIVNTLCKVRGAALKIGQMLSIQDNSFINPQLQKIFERVRQSADFMPAWQMNKVLAEDLGPGWRDQLESFEDKPFAAASIGQVHHAVLKDGREIAMKIQYPGVAESIHSDINNLMSVLRMSVVLPDGLFADSSLEVLQRELTWECDYKREAECAKRFRSLVASDPFFRVPEVVDSLSGSRVLSMELVQGVPLDSCVDLDQETRNQICFKILQLCLRELFEFRFMQTDPNWANFFYNTETNNVYLLDFGACREYDKKFTDDYIEVVHAASVGDRETVLQKSIELKFLTGFEAKPMMDAHVEAVMILGEAFSSSAPFDFGRQDTTQRIQGLVPVMLRHRLTPPPEESYSLHRKMAGSFLICSKLQAKICCKDMFMEVYQAYKDQSVCCARGWSWGGPGGNTQTASITPPHITPHNSPPPPGEQSEPPRLSTSLHPHGLSVSSGSSVGAPQSPEMNKLRQSLRRKKPAYVPEASRPHQWQSDEEEVKRSRCSFSVRVRRWCCEQEVV</sequence>
<protein>
    <recommendedName>
        <fullName evidence="7">ABC1 atypical kinase-like domain-containing protein</fullName>
    </recommendedName>
</protein>
<proteinExistence type="inferred from homology"/>
<keyword evidence="3" id="KW-0808">Transferase</keyword>
<keyword evidence="5" id="KW-0067">ATP-binding</keyword>
<evidence type="ECO:0000256" key="5">
    <source>
        <dbReference type="ARBA" id="ARBA00022840"/>
    </source>
</evidence>
<dbReference type="InterPro" id="IPR051409">
    <property type="entry name" value="Atypical_kinase_ADCK"/>
</dbReference>
<dbReference type="InterPro" id="IPR004147">
    <property type="entry name" value="ABC1_dom"/>
</dbReference>
<keyword evidence="4" id="KW-0547">Nucleotide-binding</keyword>
<dbReference type="PANTHER" id="PTHR43851:SF4">
    <property type="entry name" value="ATYPICAL KINASE COQ8B, MITOCHONDRIAL"/>
    <property type="match status" value="1"/>
</dbReference>
<organism evidence="8 9">
    <name type="scientific">Knipowitschia caucasica</name>
    <name type="common">Caucasian dwarf goby</name>
    <name type="synonym">Pomatoschistus caucasicus</name>
    <dbReference type="NCBI Taxonomy" id="637954"/>
    <lineage>
        <taxon>Eukaryota</taxon>
        <taxon>Metazoa</taxon>
        <taxon>Chordata</taxon>
        <taxon>Craniata</taxon>
        <taxon>Vertebrata</taxon>
        <taxon>Euteleostomi</taxon>
        <taxon>Actinopterygii</taxon>
        <taxon>Neopterygii</taxon>
        <taxon>Teleostei</taxon>
        <taxon>Neoteleostei</taxon>
        <taxon>Acanthomorphata</taxon>
        <taxon>Gobiaria</taxon>
        <taxon>Gobiiformes</taxon>
        <taxon>Gobioidei</taxon>
        <taxon>Gobiidae</taxon>
        <taxon>Gobiinae</taxon>
        <taxon>Knipowitschia</taxon>
    </lineage>
</organism>
<dbReference type="GO" id="GO:0005524">
    <property type="term" value="F:ATP binding"/>
    <property type="evidence" value="ECO:0007669"/>
    <property type="project" value="UniProtKB-KW"/>
</dbReference>
<dbReference type="PANTHER" id="PTHR43851">
    <property type="match status" value="1"/>
</dbReference>
<feature type="region of interest" description="Disordered" evidence="6">
    <location>
        <begin position="780"/>
        <end position="868"/>
    </location>
</feature>
<evidence type="ECO:0000256" key="3">
    <source>
        <dbReference type="ARBA" id="ARBA00022679"/>
    </source>
</evidence>
<name>A0AAV2J888_KNICA</name>
<evidence type="ECO:0000313" key="9">
    <source>
        <dbReference type="Proteomes" id="UP001497482"/>
    </source>
</evidence>
<comment type="similarity">
    <text evidence="2">Belongs to the protein kinase superfamily. ADCK protein kinase family.</text>
</comment>
<dbReference type="InterPro" id="IPR011009">
    <property type="entry name" value="Kinase-like_dom_sf"/>
</dbReference>
<dbReference type="Proteomes" id="UP001497482">
    <property type="component" value="Chromosome 10"/>
</dbReference>
<gene>
    <name evidence="8" type="ORF">KC01_LOCUS3463</name>
</gene>
<dbReference type="SUPFAM" id="SSF56112">
    <property type="entry name" value="Protein kinase-like (PK-like)"/>
    <property type="match status" value="1"/>
</dbReference>
<evidence type="ECO:0000256" key="6">
    <source>
        <dbReference type="SAM" id="MobiDB-lite"/>
    </source>
</evidence>
<evidence type="ECO:0000259" key="7">
    <source>
        <dbReference type="Pfam" id="PF03109"/>
    </source>
</evidence>
<feature type="region of interest" description="Disordered" evidence="6">
    <location>
        <begin position="251"/>
        <end position="275"/>
    </location>
</feature>
<dbReference type="Pfam" id="PF03109">
    <property type="entry name" value="ABC1"/>
    <property type="match status" value="1"/>
</dbReference>
<dbReference type="EMBL" id="OZ035832">
    <property type="protein sequence ID" value="CAL1571339.1"/>
    <property type="molecule type" value="Genomic_DNA"/>
</dbReference>